<evidence type="ECO:0000256" key="6">
    <source>
        <dbReference type="ARBA" id="ARBA00022989"/>
    </source>
</evidence>
<feature type="repeat" description="Solcar" evidence="9">
    <location>
        <begin position="264"/>
        <end position="354"/>
    </location>
</feature>
<comment type="subcellular location">
    <subcellularLocation>
        <location evidence="1">Mitochondrion membrane</location>
        <topology evidence="1">Multi-pass membrane protein</topology>
    </subcellularLocation>
</comment>
<keyword evidence="6" id="KW-1133">Transmembrane helix</keyword>
<keyword evidence="13" id="KW-1185">Reference proteome</keyword>
<proteinExistence type="inferred from homology"/>
<evidence type="ECO:0000256" key="5">
    <source>
        <dbReference type="ARBA" id="ARBA00022737"/>
    </source>
</evidence>
<dbReference type="GO" id="GO:0031966">
    <property type="term" value="C:mitochondrial membrane"/>
    <property type="evidence" value="ECO:0007669"/>
    <property type="project" value="UniProtKB-SubCell"/>
</dbReference>
<evidence type="ECO:0000256" key="10">
    <source>
        <dbReference type="RuleBase" id="RU000488"/>
    </source>
</evidence>
<keyword evidence="5" id="KW-0677">Repeat</keyword>
<dbReference type="GO" id="GO:0000064">
    <property type="term" value="F:L-ornithine transmembrane transporter activity"/>
    <property type="evidence" value="ECO:0007669"/>
    <property type="project" value="TreeGrafter"/>
</dbReference>
<evidence type="ECO:0000256" key="7">
    <source>
        <dbReference type="ARBA" id="ARBA00023128"/>
    </source>
</evidence>
<name>A0A9L0KDU2_EQUAS</name>
<dbReference type="SUPFAM" id="SSF103506">
    <property type="entry name" value="Mitochondrial carrier"/>
    <property type="match status" value="1"/>
</dbReference>
<dbReference type="Gene3D" id="1.50.40.10">
    <property type="entry name" value="Mitochondrial carrier domain"/>
    <property type="match status" value="1"/>
</dbReference>
<dbReference type="PANTHER" id="PTHR45624">
    <property type="entry name" value="MITOCHONDRIAL BASIC AMINO ACIDS TRANSPORTER-RELATED"/>
    <property type="match status" value="1"/>
</dbReference>
<sequence>HFSKRVPRRQRLSTKKRRQGTGSVQGTGVSTCAFRLRGGKGRPGPGALPGPGGATGSPRGSAAPAGSRKALLTSRDWWAQQPGPGRARRREGWQEGGLRGREAGRRASRVPGLRALDSSAGFPQPRPGPPRRREEGGTRRAAPGGRGTLASGHVCPRPLWAAHPFLPAPGERAAGRETRQETLLAGQGLREAGAEPRARTHPQPAGWTWILRTSQQSPTSSNSVTSPASFSSGVTQKSVVEVHNWWVVNLVSQMSSKSFKRKQFSDLHNAAAGSFASAFAALVLCPTELVKCRLQTMYETQMSGKIAKSQNTVWSVVKSILRKDGPLGFYHGLSSTLLREVPGYFFFFGGYELS</sequence>
<dbReference type="InterPro" id="IPR018108">
    <property type="entry name" value="MCP_transmembrane"/>
</dbReference>
<evidence type="ECO:0000256" key="4">
    <source>
        <dbReference type="ARBA" id="ARBA00022692"/>
    </source>
</evidence>
<protein>
    <recommendedName>
        <fullName evidence="14">Solute carrier family 25 member 15</fullName>
    </recommendedName>
</protein>
<keyword evidence="8 9" id="KW-0472">Membrane</keyword>
<dbReference type="Pfam" id="PF00153">
    <property type="entry name" value="Mito_carr"/>
    <property type="match status" value="1"/>
</dbReference>
<reference evidence="12" key="2">
    <citation type="submission" date="2025-08" db="UniProtKB">
        <authorList>
            <consortium name="Ensembl"/>
        </authorList>
    </citation>
    <scope>IDENTIFICATION</scope>
</reference>
<evidence type="ECO:0000256" key="11">
    <source>
        <dbReference type="SAM" id="MobiDB-lite"/>
    </source>
</evidence>
<feature type="compositionally biased region" description="Basic residues" evidence="11">
    <location>
        <begin position="1"/>
        <end position="19"/>
    </location>
</feature>
<dbReference type="AlphaFoldDB" id="A0A9L0KDU2"/>
<organism evidence="12 13">
    <name type="scientific">Equus asinus</name>
    <name type="common">Donkey</name>
    <name type="synonym">Equus africanus asinus</name>
    <dbReference type="NCBI Taxonomy" id="9793"/>
    <lineage>
        <taxon>Eukaryota</taxon>
        <taxon>Metazoa</taxon>
        <taxon>Chordata</taxon>
        <taxon>Craniata</taxon>
        <taxon>Vertebrata</taxon>
        <taxon>Euteleostomi</taxon>
        <taxon>Mammalia</taxon>
        <taxon>Eutheria</taxon>
        <taxon>Laurasiatheria</taxon>
        <taxon>Perissodactyla</taxon>
        <taxon>Equidae</taxon>
        <taxon>Equus</taxon>
    </lineage>
</organism>
<evidence type="ECO:0008006" key="14">
    <source>
        <dbReference type="Google" id="ProtNLM"/>
    </source>
</evidence>
<accession>A0A9L0KDU2</accession>
<keyword evidence="3 10" id="KW-0813">Transport</keyword>
<evidence type="ECO:0000313" key="12">
    <source>
        <dbReference type="Ensembl" id="ENSEASP00005060657.1"/>
    </source>
</evidence>
<evidence type="ECO:0000256" key="3">
    <source>
        <dbReference type="ARBA" id="ARBA00022448"/>
    </source>
</evidence>
<dbReference type="InterPro" id="IPR023395">
    <property type="entry name" value="MCP_dom_sf"/>
</dbReference>
<evidence type="ECO:0000256" key="2">
    <source>
        <dbReference type="ARBA" id="ARBA00006375"/>
    </source>
</evidence>
<evidence type="ECO:0000313" key="13">
    <source>
        <dbReference type="Proteomes" id="UP000694387"/>
    </source>
</evidence>
<evidence type="ECO:0000256" key="9">
    <source>
        <dbReference type="PROSITE-ProRule" id="PRU00282"/>
    </source>
</evidence>
<dbReference type="PROSITE" id="PS50920">
    <property type="entry name" value="SOLCAR"/>
    <property type="match status" value="1"/>
</dbReference>
<reference evidence="12 13" key="1">
    <citation type="journal article" date="2020" name="Nat. Commun.">
        <title>Donkey genomes provide new insights into domestication and selection for coat color.</title>
        <authorList>
            <person name="Wang"/>
            <person name="C."/>
            <person name="Li"/>
            <person name="H."/>
            <person name="Guo"/>
            <person name="Y."/>
            <person name="Huang"/>
            <person name="J."/>
            <person name="Sun"/>
            <person name="Y."/>
            <person name="Min"/>
            <person name="J."/>
            <person name="Wang"/>
            <person name="J."/>
            <person name="Fang"/>
            <person name="X."/>
            <person name="Zhao"/>
            <person name="Z."/>
            <person name="Wang"/>
            <person name="S."/>
            <person name="Zhang"/>
            <person name="Y."/>
            <person name="Liu"/>
            <person name="Q."/>
            <person name="Jiang"/>
            <person name="Q."/>
            <person name="Wang"/>
            <person name="X."/>
            <person name="Guo"/>
            <person name="Y."/>
            <person name="Yang"/>
            <person name="C."/>
            <person name="Wang"/>
            <person name="Y."/>
            <person name="Tian"/>
            <person name="F."/>
            <person name="Zhuang"/>
            <person name="G."/>
            <person name="Fan"/>
            <person name="Y."/>
            <person name="Gao"/>
            <person name="Q."/>
            <person name="Li"/>
            <person name="Y."/>
            <person name="Ju"/>
            <person name="Z."/>
            <person name="Li"/>
            <person name="J."/>
            <person name="Li"/>
            <person name="R."/>
            <person name="Hou"/>
            <person name="M."/>
            <person name="Yang"/>
            <person name="G."/>
            <person name="Liu"/>
            <person name="G."/>
            <person name="Liu"/>
            <person name="W."/>
            <person name="Guo"/>
            <person name="J."/>
            <person name="Pan"/>
            <person name="S."/>
            <person name="Fan"/>
            <person name="G."/>
            <person name="Zhang"/>
            <person name="W."/>
            <person name="Zhang"/>
            <person name="R."/>
            <person name="Yu"/>
            <person name="J."/>
            <person name="Zhang"/>
            <person name="X."/>
            <person name="Yin"/>
            <person name="Q."/>
            <person name="Ji"/>
            <person name="C."/>
            <person name="Jin"/>
            <person name="Y."/>
            <person name="Yue"/>
            <person name="G."/>
            <person name="Liu"/>
            <person name="M."/>
            <person name="Xu"/>
            <person name="J."/>
            <person name="Liu"/>
            <person name="S."/>
            <person name="Jordana"/>
            <person name="J."/>
            <person name="Noce"/>
            <person name="A."/>
            <person name="Amills"/>
            <person name="M."/>
            <person name="Wu"/>
            <person name="D.D."/>
            <person name="Li"/>
            <person name="S."/>
            <person name="Zhou"/>
            <person name="X. and Zhong"/>
            <person name="J."/>
        </authorList>
    </citation>
    <scope>NUCLEOTIDE SEQUENCE [LARGE SCALE GENOMIC DNA]</scope>
</reference>
<keyword evidence="7" id="KW-0496">Mitochondrion</keyword>
<evidence type="ECO:0000256" key="1">
    <source>
        <dbReference type="ARBA" id="ARBA00004225"/>
    </source>
</evidence>
<feature type="compositionally biased region" description="Low complexity" evidence="11">
    <location>
        <begin position="20"/>
        <end position="30"/>
    </location>
</feature>
<dbReference type="Ensembl" id="ENSEAST00005044519.1">
    <property type="protein sequence ID" value="ENSEASP00005060657.1"/>
    <property type="gene ID" value="ENSEASG00005032746.1"/>
</dbReference>
<dbReference type="InterPro" id="IPR050567">
    <property type="entry name" value="Mitochondrial_Carrier"/>
</dbReference>
<comment type="similarity">
    <text evidence="2 10">Belongs to the mitochondrial carrier (TC 2.A.29) family.</text>
</comment>
<reference evidence="12" key="3">
    <citation type="submission" date="2025-09" db="UniProtKB">
        <authorList>
            <consortium name="Ensembl"/>
        </authorList>
    </citation>
    <scope>IDENTIFICATION</scope>
</reference>
<dbReference type="GeneTree" id="ENSGT00940000163424"/>
<keyword evidence="4 9" id="KW-0812">Transmembrane</keyword>
<dbReference type="GO" id="GO:1990575">
    <property type="term" value="P:mitochondrial L-ornithine transmembrane transport"/>
    <property type="evidence" value="ECO:0007669"/>
    <property type="project" value="TreeGrafter"/>
</dbReference>
<feature type="compositionally biased region" description="Basic and acidic residues" evidence="11">
    <location>
        <begin position="90"/>
        <end position="105"/>
    </location>
</feature>
<evidence type="ECO:0000256" key="8">
    <source>
        <dbReference type="ARBA" id="ARBA00023136"/>
    </source>
</evidence>
<feature type="compositionally biased region" description="Gly residues" evidence="11">
    <location>
        <begin position="41"/>
        <end position="55"/>
    </location>
</feature>
<dbReference type="Proteomes" id="UP000694387">
    <property type="component" value="Chromosome 9"/>
</dbReference>
<feature type="region of interest" description="Disordered" evidence="11">
    <location>
        <begin position="1"/>
        <end position="151"/>
    </location>
</feature>
<dbReference type="PANTHER" id="PTHR45624:SF22">
    <property type="entry name" value="MITOCHONDRIAL ORNITHINE TRANSPORTER 1"/>
    <property type="match status" value="1"/>
</dbReference>